<accession>A0A4R3L689</accession>
<proteinExistence type="predicted"/>
<comment type="caution">
    <text evidence="1">The sequence shown here is derived from an EMBL/GenBank/DDBJ whole genome shotgun (WGS) entry which is preliminary data.</text>
</comment>
<gene>
    <name evidence="1" type="ORF">EDC36_11748</name>
    <name evidence="2" type="ORF">Tigna_02421</name>
</gene>
<dbReference type="OrthoDB" id="8856151at2"/>
<dbReference type="EMBL" id="SMAH01000017">
    <property type="protein sequence ID" value="TCS94578.1"/>
    <property type="molecule type" value="Genomic_DNA"/>
</dbReference>
<dbReference type="AlphaFoldDB" id="A0A4R3L689"/>
<dbReference type="Proteomes" id="UP000295536">
    <property type="component" value="Unassembled WGS sequence"/>
</dbReference>
<dbReference type="Pfam" id="PF11162">
    <property type="entry name" value="DUF2946"/>
    <property type="match status" value="1"/>
</dbReference>
<reference evidence="2 4" key="2">
    <citation type="submission" date="2019-07" db="EMBL/GenBank/DDBJ databases">
        <title>Tepidimonas ignava SPS-1037 draft genome.</title>
        <authorList>
            <person name="Da Costa M.S."/>
            <person name="Froufe H.J.C."/>
            <person name="Egas C."/>
            <person name="Albuquerque L."/>
        </authorList>
    </citation>
    <scope>NUCLEOTIDE SEQUENCE [LARGE SCALE GENOMIC DNA]</scope>
    <source>
        <strain evidence="2 4">SPS-1037</strain>
    </source>
</reference>
<evidence type="ECO:0000313" key="4">
    <source>
        <dbReference type="Proteomes" id="UP000315577"/>
    </source>
</evidence>
<evidence type="ECO:0000313" key="1">
    <source>
        <dbReference type="EMBL" id="TCS94578.1"/>
    </source>
</evidence>
<reference evidence="1 3" key="1">
    <citation type="submission" date="2019-03" db="EMBL/GenBank/DDBJ databases">
        <title>Genomic Encyclopedia of Type Strains, Phase IV (KMG-IV): sequencing the most valuable type-strain genomes for metagenomic binning, comparative biology and taxonomic classification.</title>
        <authorList>
            <person name="Goeker M."/>
        </authorList>
    </citation>
    <scope>NUCLEOTIDE SEQUENCE [LARGE SCALE GENOMIC DNA]</scope>
    <source>
        <strain evidence="1 3">DSM 12034</strain>
    </source>
</reference>
<dbReference type="InterPro" id="IPR021333">
    <property type="entry name" value="DUF2946"/>
</dbReference>
<evidence type="ECO:0000313" key="3">
    <source>
        <dbReference type="Proteomes" id="UP000295536"/>
    </source>
</evidence>
<evidence type="ECO:0000313" key="2">
    <source>
        <dbReference type="EMBL" id="TSE18782.1"/>
    </source>
</evidence>
<organism evidence="1 3">
    <name type="scientific">Tepidimonas ignava</name>
    <dbReference type="NCBI Taxonomy" id="114249"/>
    <lineage>
        <taxon>Bacteria</taxon>
        <taxon>Pseudomonadati</taxon>
        <taxon>Pseudomonadota</taxon>
        <taxon>Betaproteobacteria</taxon>
        <taxon>Burkholderiales</taxon>
        <taxon>Tepidimonas</taxon>
    </lineage>
</organism>
<sequence length="130" mass="13633">MHGVNALRRHPRAPLVLALLALLWATLAPTLARAWVPPAPGQAVQICTSTGMAWVVVDPEPGPVSAASMAAACDWCVLHGGAWLPPTAAGLPRWVTASPGHAHAVQDAAPMRSSGFWWRPQPHAPPVARA</sequence>
<name>A0A4R3L689_9BURK</name>
<dbReference type="EMBL" id="VJNC01000021">
    <property type="protein sequence ID" value="TSE18782.1"/>
    <property type="molecule type" value="Genomic_DNA"/>
</dbReference>
<keyword evidence="4" id="KW-1185">Reference proteome</keyword>
<dbReference type="Proteomes" id="UP000315577">
    <property type="component" value="Unassembled WGS sequence"/>
</dbReference>
<protein>
    <submittedName>
        <fullName evidence="1">DUF2946 family protein</fullName>
    </submittedName>
</protein>